<accession>A0A1Q9LHF5</accession>
<dbReference type="STRING" id="1193682.BJP25_00920"/>
<dbReference type="OrthoDB" id="5438043at2"/>
<keyword evidence="3" id="KW-1185">Reference proteome</keyword>
<dbReference type="PANTHER" id="PTHR33490:SF12">
    <property type="entry name" value="BLL5557 PROTEIN"/>
    <property type="match status" value="1"/>
</dbReference>
<dbReference type="Gene3D" id="3.10.620.30">
    <property type="match status" value="1"/>
</dbReference>
<sequence>MRLSRPGPVTVSVAPAGAVDDERLWVEGAPGSVREVGMPGGTRLHVVAANPGELALRYRARHPYAEGASVPVTEAERIEYLRPSRYCPADRLGGYATRVIGDRVDPEEKVRVIVDHVAGHLSYVGGSSGPTDDAVDTLLLAEGVCRDYAHLAVALCRAVDVPARFVSVYAPGLSPMDFHAVFEAAIGDRWYVFDATRLAPRPSFVRIATGRDAADTAFLTTPNDTELITSTVTVTSHPHLPEDDGDQLVALT</sequence>
<dbReference type="AlphaFoldDB" id="A0A1Q9LHF5"/>
<organism evidence="2 3">
    <name type="scientific">Actinokineospora bangkokensis</name>
    <dbReference type="NCBI Taxonomy" id="1193682"/>
    <lineage>
        <taxon>Bacteria</taxon>
        <taxon>Bacillati</taxon>
        <taxon>Actinomycetota</taxon>
        <taxon>Actinomycetes</taxon>
        <taxon>Pseudonocardiales</taxon>
        <taxon>Pseudonocardiaceae</taxon>
        <taxon>Actinokineospora</taxon>
    </lineage>
</organism>
<evidence type="ECO:0000313" key="3">
    <source>
        <dbReference type="Proteomes" id="UP000186040"/>
    </source>
</evidence>
<proteinExistence type="predicted"/>
<dbReference type="EMBL" id="MKQR01000023">
    <property type="protein sequence ID" value="OLR91471.1"/>
    <property type="molecule type" value="Genomic_DNA"/>
</dbReference>
<evidence type="ECO:0000259" key="1">
    <source>
        <dbReference type="SMART" id="SM00460"/>
    </source>
</evidence>
<protein>
    <submittedName>
        <fullName evidence="2">Transglutaminase</fullName>
    </submittedName>
</protein>
<dbReference type="PANTHER" id="PTHR33490">
    <property type="entry name" value="BLR5614 PROTEIN-RELATED"/>
    <property type="match status" value="1"/>
</dbReference>
<reference evidence="2 3" key="1">
    <citation type="submission" date="2016-10" db="EMBL/GenBank/DDBJ databases">
        <title>The Draft Genome Sequence of Actinokineospora bangkokensis 44EHWT reveals the biosynthetic pathway of antifungal compounds Thailandins with unusual extender unit butylmalonyl-CoA.</title>
        <authorList>
            <person name="Greule A."/>
            <person name="Intra B."/>
            <person name="Flemming S."/>
            <person name="Rommel M.G."/>
            <person name="Panbangred W."/>
            <person name="Bechthold A."/>
        </authorList>
    </citation>
    <scope>NUCLEOTIDE SEQUENCE [LARGE SCALE GENOMIC DNA]</scope>
    <source>
        <strain evidence="2 3">44EHW</strain>
    </source>
</reference>
<feature type="domain" description="Transglutaminase-like" evidence="1">
    <location>
        <begin position="137"/>
        <end position="197"/>
    </location>
</feature>
<comment type="caution">
    <text evidence="2">The sequence shown here is derived from an EMBL/GenBank/DDBJ whole genome shotgun (WGS) entry which is preliminary data.</text>
</comment>
<dbReference type="InterPro" id="IPR038765">
    <property type="entry name" value="Papain-like_cys_pep_sf"/>
</dbReference>
<dbReference type="SUPFAM" id="SSF54001">
    <property type="entry name" value="Cysteine proteinases"/>
    <property type="match status" value="1"/>
</dbReference>
<name>A0A1Q9LHF5_9PSEU</name>
<dbReference type="InterPro" id="IPR002931">
    <property type="entry name" value="Transglutaminase-like"/>
</dbReference>
<gene>
    <name evidence="2" type="ORF">BJP25_00920</name>
</gene>
<dbReference type="Pfam" id="PF01841">
    <property type="entry name" value="Transglut_core"/>
    <property type="match status" value="1"/>
</dbReference>
<dbReference type="Proteomes" id="UP000186040">
    <property type="component" value="Unassembled WGS sequence"/>
</dbReference>
<dbReference type="SMART" id="SM00460">
    <property type="entry name" value="TGc"/>
    <property type="match status" value="1"/>
</dbReference>
<evidence type="ECO:0000313" key="2">
    <source>
        <dbReference type="EMBL" id="OLR91471.1"/>
    </source>
</evidence>